<evidence type="ECO:0000313" key="7">
    <source>
        <dbReference type="Proteomes" id="UP001443914"/>
    </source>
</evidence>
<dbReference type="EMBL" id="JBDFQZ010000009">
    <property type="protein sequence ID" value="KAK9690345.1"/>
    <property type="molecule type" value="Genomic_DNA"/>
</dbReference>
<dbReference type="SUPFAM" id="SSF52540">
    <property type="entry name" value="P-loop containing nucleoside triphosphate hydrolases"/>
    <property type="match status" value="1"/>
</dbReference>
<dbReference type="SUPFAM" id="SSF52058">
    <property type="entry name" value="L domain-like"/>
    <property type="match status" value="2"/>
</dbReference>
<dbReference type="Gene3D" id="1.20.5.4130">
    <property type="match status" value="1"/>
</dbReference>
<evidence type="ECO:0000259" key="4">
    <source>
        <dbReference type="Pfam" id="PF23559"/>
    </source>
</evidence>
<dbReference type="Gene3D" id="3.40.50.300">
    <property type="entry name" value="P-loop containing nucleotide triphosphate hydrolases"/>
    <property type="match status" value="1"/>
</dbReference>
<dbReference type="InterPro" id="IPR058922">
    <property type="entry name" value="WHD_DRP"/>
</dbReference>
<keyword evidence="2" id="KW-0611">Plant defense</keyword>
<dbReference type="InterPro" id="IPR042197">
    <property type="entry name" value="Apaf_helical"/>
</dbReference>
<evidence type="ECO:0000256" key="2">
    <source>
        <dbReference type="ARBA" id="ARBA00022821"/>
    </source>
</evidence>
<dbReference type="Gene3D" id="1.10.10.10">
    <property type="entry name" value="Winged helix-like DNA-binding domain superfamily/Winged helix DNA-binding domain"/>
    <property type="match status" value="1"/>
</dbReference>
<keyword evidence="7" id="KW-1185">Reference proteome</keyword>
<dbReference type="GO" id="GO:0006952">
    <property type="term" value="P:defense response"/>
    <property type="evidence" value="ECO:0007669"/>
    <property type="project" value="UniProtKB-KW"/>
</dbReference>
<dbReference type="InterPro" id="IPR002182">
    <property type="entry name" value="NB-ARC"/>
</dbReference>
<gene>
    <name evidence="6" type="ORF">RND81_09G121500</name>
</gene>
<evidence type="ECO:0000313" key="6">
    <source>
        <dbReference type="EMBL" id="KAK9690345.1"/>
    </source>
</evidence>
<dbReference type="AlphaFoldDB" id="A0AAW1ILL7"/>
<proteinExistence type="predicted"/>
<dbReference type="Pfam" id="PF23598">
    <property type="entry name" value="LRR_14"/>
    <property type="match status" value="1"/>
</dbReference>
<dbReference type="Proteomes" id="UP001443914">
    <property type="component" value="Unassembled WGS sequence"/>
</dbReference>
<dbReference type="InterPro" id="IPR055414">
    <property type="entry name" value="LRR_R13L4/SHOC2-like"/>
</dbReference>
<reference evidence="6" key="1">
    <citation type="submission" date="2024-03" db="EMBL/GenBank/DDBJ databases">
        <title>WGS assembly of Saponaria officinalis var. Norfolk2.</title>
        <authorList>
            <person name="Jenkins J."/>
            <person name="Shu S."/>
            <person name="Grimwood J."/>
            <person name="Barry K."/>
            <person name="Goodstein D."/>
            <person name="Schmutz J."/>
            <person name="Leebens-Mack J."/>
            <person name="Osbourn A."/>
        </authorList>
    </citation>
    <scope>NUCLEOTIDE SEQUENCE [LARGE SCALE GENOMIC DNA]</scope>
    <source>
        <strain evidence="6">JIC</strain>
    </source>
</reference>
<evidence type="ECO:0000256" key="1">
    <source>
        <dbReference type="ARBA" id="ARBA00022737"/>
    </source>
</evidence>
<dbReference type="Gene3D" id="1.10.8.430">
    <property type="entry name" value="Helical domain of apoptotic protease-activating factors"/>
    <property type="match status" value="1"/>
</dbReference>
<evidence type="ECO:0000259" key="5">
    <source>
        <dbReference type="Pfam" id="PF23598"/>
    </source>
</evidence>
<comment type="caution">
    <text evidence="6">The sequence shown here is derived from an EMBL/GenBank/DDBJ whole genome shotgun (WGS) entry which is preliminary data.</text>
</comment>
<feature type="domain" description="Disease resistance R13L4/SHOC-2-like LRR" evidence="5">
    <location>
        <begin position="540"/>
        <end position="830"/>
    </location>
</feature>
<organism evidence="6 7">
    <name type="scientific">Saponaria officinalis</name>
    <name type="common">Common soapwort</name>
    <name type="synonym">Lychnis saponaria</name>
    <dbReference type="NCBI Taxonomy" id="3572"/>
    <lineage>
        <taxon>Eukaryota</taxon>
        <taxon>Viridiplantae</taxon>
        <taxon>Streptophyta</taxon>
        <taxon>Embryophyta</taxon>
        <taxon>Tracheophyta</taxon>
        <taxon>Spermatophyta</taxon>
        <taxon>Magnoliopsida</taxon>
        <taxon>eudicotyledons</taxon>
        <taxon>Gunneridae</taxon>
        <taxon>Pentapetalae</taxon>
        <taxon>Caryophyllales</taxon>
        <taxon>Caryophyllaceae</taxon>
        <taxon>Caryophylleae</taxon>
        <taxon>Saponaria</taxon>
    </lineage>
</organism>
<dbReference type="PANTHER" id="PTHR36766">
    <property type="entry name" value="PLANT BROAD-SPECTRUM MILDEW RESISTANCE PROTEIN RPW8"/>
    <property type="match status" value="1"/>
</dbReference>
<accession>A0AAW1ILL7</accession>
<name>A0AAW1ILL7_SAPOF</name>
<protein>
    <submittedName>
        <fullName evidence="6">Uncharacterized protein</fullName>
    </submittedName>
</protein>
<dbReference type="InterPro" id="IPR027417">
    <property type="entry name" value="P-loop_NTPase"/>
</dbReference>
<evidence type="ECO:0000259" key="3">
    <source>
        <dbReference type="Pfam" id="PF00931"/>
    </source>
</evidence>
<dbReference type="FunFam" id="1.10.10.10:FF:000322">
    <property type="entry name" value="Probable disease resistance protein At1g63360"/>
    <property type="match status" value="1"/>
</dbReference>
<dbReference type="PANTHER" id="PTHR36766:SF35">
    <property type="entry name" value="DISEASE RESISTANCE PROTEIN RGA3"/>
    <property type="match status" value="1"/>
</dbReference>
<dbReference type="GO" id="GO:0043531">
    <property type="term" value="F:ADP binding"/>
    <property type="evidence" value="ECO:0007669"/>
    <property type="project" value="InterPro"/>
</dbReference>
<dbReference type="PRINTS" id="PR00364">
    <property type="entry name" value="DISEASERSIST"/>
</dbReference>
<keyword evidence="1" id="KW-0677">Repeat</keyword>
<feature type="domain" description="Disease resistance protein winged helix" evidence="4">
    <location>
        <begin position="409"/>
        <end position="480"/>
    </location>
</feature>
<dbReference type="InterPro" id="IPR036388">
    <property type="entry name" value="WH-like_DNA-bd_sf"/>
</dbReference>
<dbReference type="Gene3D" id="3.80.10.10">
    <property type="entry name" value="Ribonuclease Inhibitor"/>
    <property type="match status" value="3"/>
</dbReference>
<dbReference type="Pfam" id="PF00931">
    <property type="entry name" value="NB-ARC"/>
    <property type="match status" value="1"/>
</dbReference>
<dbReference type="InterPro" id="IPR032675">
    <property type="entry name" value="LRR_dom_sf"/>
</dbReference>
<sequence>MIISLEINGTFDQELAEICSMFGYESQLHDLKRTVFTIKSVLLDAESKHQQLTHGGRDYIERLKDAVYDVHEFNTTVQKAKGMKGGKVSKKVRRFFSCSNHFLVAYNMSNEIKNLRNKLDKIARDRRQFGFSDVYLPIKKRQETMSFASDHTIIGREIDQEAIVGRLLGDSKASNDVDYVTIVGIGGLGKTALAQLVYNDPRIEEAFELRLWVCVSDDFVLDKIFQQMLRKDESKIEELQRQVRKLIRGKRYLLVLDDVWSESRDEWDSLKSFLNLGEARSRIVVTSCSKKVAKVVGDDLMYELKGLSDENSWNLFKRLAFEQGKEPVNNNDHFFDIGKEIMKKCVNVPLSIRVVGSLLFEQDDSKWLSLKSANLMEVGQDEGGIMPILKYSYYHLTPALKSCFSYCALFPKDLPLRKELLIRLWLAQGCLDTPQDCRSYEDIGEEYFSILVQRCFLQDIKDIFGDIMYCKMHDLIHDLAQEVAGKEIIMLDSLKGHFDKRIRHLLITADGYRLFHSLITLLSEMKKLRTFLITTERTFLFSSESNITAICSHLRQLRVLCLNYCPYNIVRYTLPDTVGNLLHLRYLDLSGNTNLYVLPNSITKLLNLLVLNLDGTCVRELPHDMRKLINLRHLSLRNCSLEYMPPGMDTLTSLHVLTWFVVGDETSNQGNMSKLRDLKALFNLRGELTINFRHNFSCDMVEYEEVESLKTAHLKHLTILLSAQGEVAHENILECLKPHNGLLSIQIEGSKGFKLPTWAESLTTSLPHLVSVRLENFDNLEILPSLSQLRHLKYLHLGDISNLQFVESDVVVPPPDNQQTFFPSLEKLILFALPELKGWWRKETSKRIMEAGGSSAVVPSFPCLHELELVHCPNLTAFPSCPKLISVKLRGCHEALTLLGSNTAISSNATAGPVLYLKKLVTDNVRALDFLFGESLGGIRQLFIGSFEGDSLSNVPEMYVRLASSIVKLDMHNCRNLKSLSGVVEHLTSLQSLSISYCENLELENSEQGSAVTPWKSLDLLRSLNLTHLPKLSNLPKEFQYLTSLEVLELHICVNLESLPEWLNCLTSLQKLLIKRCHKLKSLPEAISHMPSLKTLNLIQASDELRGRCRKPDGKDWPKICHIPHVLL</sequence>
<feature type="domain" description="NB-ARC" evidence="3">
    <location>
        <begin position="164"/>
        <end position="323"/>
    </location>
</feature>
<dbReference type="Pfam" id="PF23559">
    <property type="entry name" value="WHD_DRP"/>
    <property type="match status" value="1"/>
</dbReference>